<reference evidence="1 2" key="1">
    <citation type="journal article" date="2016" name="Mol. Biol. Evol.">
        <title>Comparative Genomics of Early-Diverging Mushroom-Forming Fungi Provides Insights into the Origins of Lignocellulose Decay Capabilities.</title>
        <authorList>
            <person name="Nagy L.G."/>
            <person name="Riley R."/>
            <person name="Tritt A."/>
            <person name="Adam C."/>
            <person name="Daum C."/>
            <person name="Floudas D."/>
            <person name="Sun H."/>
            <person name="Yadav J.S."/>
            <person name="Pangilinan J."/>
            <person name="Larsson K.H."/>
            <person name="Matsuura K."/>
            <person name="Barry K."/>
            <person name="Labutti K."/>
            <person name="Kuo R."/>
            <person name="Ohm R.A."/>
            <person name="Bhattacharya S.S."/>
            <person name="Shirouzu T."/>
            <person name="Yoshinaga Y."/>
            <person name="Martin F.M."/>
            <person name="Grigoriev I.V."/>
            <person name="Hibbett D.S."/>
        </authorList>
    </citation>
    <scope>NUCLEOTIDE SEQUENCE [LARGE SCALE GENOMIC DNA]</scope>
    <source>
        <strain evidence="1 2">CBS 109695</strain>
    </source>
</reference>
<gene>
    <name evidence="1" type="ORF">FIBSPDRAFT_209365</name>
</gene>
<dbReference type="Proteomes" id="UP000076532">
    <property type="component" value="Unassembled WGS sequence"/>
</dbReference>
<dbReference type="EMBL" id="KV417481">
    <property type="protein sequence ID" value="KZP34002.1"/>
    <property type="molecule type" value="Genomic_DNA"/>
</dbReference>
<sequence>MSVNIFNNFQCDARVEQPRNGSLFLQVLKLLVGSQCKESSYILQLIHSNERLSLADFPTASPYPYTVRPTPRTVYRTSHFHLPMAYPFLLTQPCSLNAVHRALKTLQSISLTAANGALKTEAYLGWNVSGKARRSSHPVLQLRGQDEGARDN</sequence>
<evidence type="ECO:0000313" key="1">
    <source>
        <dbReference type="EMBL" id="KZP34002.1"/>
    </source>
</evidence>
<organism evidence="1 2">
    <name type="scientific">Athelia psychrophila</name>
    <dbReference type="NCBI Taxonomy" id="1759441"/>
    <lineage>
        <taxon>Eukaryota</taxon>
        <taxon>Fungi</taxon>
        <taxon>Dikarya</taxon>
        <taxon>Basidiomycota</taxon>
        <taxon>Agaricomycotina</taxon>
        <taxon>Agaricomycetes</taxon>
        <taxon>Agaricomycetidae</taxon>
        <taxon>Atheliales</taxon>
        <taxon>Atheliaceae</taxon>
        <taxon>Athelia</taxon>
    </lineage>
</organism>
<name>A0A166WQN2_9AGAM</name>
<evidence type="ECO:0000313" key="2">
    <source>
        <dbReference type="Proteomes" id="UP000076532"/>
    </source>
</evidence>
<accession>A0A166WQN2</accession>
<keyword evidence="2" id="KW-1185">Reference proteome</keyword>
<dbReference type="AlphaFoldDB" id="A0A166WQN2"/>
<protein>
    <submittedName>
        <fullName evidence="1">Uncharacterized protein</fullName>
    </submittedName>
</protein>
<proteinExistence type="predicted"/>